<dbReference type="EMBL" id="LR797503">
    <property type="protein sequence ID" value="CAB4221033.1"/>
    <property type="molecule type" value="Genomic_DNA"/>
</dbReference>
<name>A0A6J5SZR8_9CAUD</name>
<organism evidence="1">
    <name type="scientific">uncultured Caudovirales phage</name>
    <dbReference type="NCBI Taxonomy" id="2100421"/>
    <lineage>
        <taxon>Viruses</taxon>
        <taxon>Duplodnaviria</taxon>
        <taxon>Heunggongvirae</taxon>
        <taxon>Uroviricota</taxon>
        <taxon>Caudoviricetes</taxon>
        <taxon>Peduoviridae</taxon>
        <taxon>Maltschvirus</taxon>
        <taxon>Maltschvirus maltsch</taxon>
    </lineage>
</organism>
<reference evidence="1" key="1">
    <citation type="submission" date="2020-05" db="EMBL/GenBank/DDBJ databases">
        <authorList>
            <person name="Chiriac C."/>
            <person name="Salcher M."/>
            <person name="Ghai R."/>
            <person name="Kavagutti S V."/>
        </authorList>
    </citation>
    <scope>NUCLEOTIDE SEQUENCE</scope>
</reference>
<evidence type="ECO:0000313" key="1">
    <source>
        <dbReference type="EMBL" id="CAB4221033.1"/>
    </source>
</evidence>
<proteinExistence type="predicted"/>
<accession>A0A6J5SZR8</accession>
<sequence length="194" mass="22039">MNKIHFHNQTFNKPLEEGLEHGDLDRLVSTRVTIDEYKSKMGTDDEIVVITFQLQSKQPAVDLVNFIEKGYEWVADADVSSGELFDGSYLVFVEMERTPDVPENLIKMFRDLEQLTGNKMDSWQLEYSNLKTPIAIDQESLDLAIPNTPAEYRAKNKQKQNSIDQLKTAAGINVNTEAPKNDFTESLRIAAGIR</sequence>
<protein>
    <submittedName>
        <fullName evidence="1">Uncharacterized protein</fullName>
    </submittedName>
</protein>
<gene>
    <name evidence="1" type="ORF">UFOVP1636_111</name>
</gene>